<keyword evidence="1" id="KW-0472">Membrane</keyword>
<evidence type="ECO:0000313" key="2">
    <source>
        <dbReference type="EMBL" id="SFP24813.1"/>
    </source>
</evidence>
<reference evidence="2 3" key="1">
    <citation type="submission" date="2016-10" db="EMBL/GenBank/DDBJ databases">
        <authorList>
            <person name="de Groot N.N."/>
        </authorList>
    </citation>
    <scope>NUCLEOTIDE SEQUENCE [LARGE SCALE GENOMIC DNA]</scope>
    <source>
        <strain evidence="3">E92,LMG 26720,CCM 7988</strain>
    </source>
</reference>
<gene>
    <name evidence="2" type="ORF">SAMN04515674_102100</name>
</gene>
<feature type="transmembrane region" description="Helical" evidence="1">
    <location>
        <begin position="109"/>
        <end position="134"/>
    </location>
</feature>
<feature type="transmembrane region" description="Helical" evidence="1">
    <location>
        <begin position="154"/>
        <end position="174"/>
    </location>
</feature>
<dbReference type="Proteomes" id="UP000199306">
    <property type="component" value="Unassembled WGS sequence"/>
</dbReference>
<dbReference type="STRING" id="1079859.SAMN04515674_102100"/>
<keyword evidence="1" id="KW-0812">Transmembrane</keyword>
<accession>A0A1I5NSR0</accession>
<dbReference type="OrthoDB" id="1523880at2"/>
<feature type="transmembrane region" description="Helical" evidence="1">
    <location>
        <begin position="57"/>
        <end position="74"/>
    </location>
</feature>
<dbReference type="RefSeq" id="WP_092012334.1">
    <property type="nucleotide sequence ID" value="NZ_FOXH01000002.1"/>
</dbReference>
<keyword evidence="1" id="KW-1133">Transmembrane helix</keyword>
<protein>
    <recommendedName>
        <fullName evidence="4">ABC-2 family transporter protein</fullName>
    </recommendedName>
</protein>
<proteinExistence type="predicted"/>
<name>A0A1I5NSR0_9BACT</name>
<evidence type="ECO:0000256" key="1">
    <source>
        <dbReference type="SAM" id="Phobius"/>
    </source>
</evidence>
<feature type="transmembrane region" description="Helical" evidence="1">
    <location>
        <begin position="25"/>
        <end position="45"/>
    </location>
</feature>
<feature type="transmembrane region" description="Helical" evidence="1">
    <location>
        <begin position="241"/>
        <end position="262"/>
    </location>
</feature>
<evidence type="ECO:0000313" key="3">
    <source>
        <dbReference type="Proteomes" id="UP000199306"/>
    </source>
</evidence>
<keyword evidence="3" id="KW-1185">Reference proteome</keyword>
<evidence type="ECO:0008006" key="4">
    <source>
        <dbReference type="Google" id="ProtNLM"/>
    </source>
</evidence>
<feature type="transmembrane region" description="Helical" evidence="1">
    <location>
        <begin position="186"/>
        <end position="207"/>
    </location>
</feature>
<sequence>MNNLLDFNRLGLLIKKQWIEQRKTYLISAGALVAILGIMFFFTLFFSRNVTLEGQTFQMFLFIISFMISGTINTSRMLKSLSERTESISFLLLPASHLEKFLCSMFYSIFVYGIVFLMAFYLVDFVAVTIYNFQNHANVSLINFLGGPSSSGKVFLKGLSLALLIHAFGLWGSVFFKNRTFIKTMFLGFVAAVVFGLISQGLGFAVFGQSATIDAFRSVTLGGTDIREPLKIELPSGLGEILQYFVWTVVTIGLWVAGYFGLKEREIV</sequence>
<dbReference type="AlphaFoldDB" id="A0A1I5NSR0"/>
<organism evidence="2 3">
    <name type="scientific">Pseudarcicella hirudinis</name>
    <dbReference type="NCBI Taxonomy" id="1079859"/>
    <lineage>
        <taxon>Bacteria</taxon>
        <taxon>Pseudomonadati</taxon>
        <taxon>Bacteroidota</taxon>
        <taxon>Cytophagia</taxon>
        <taxon>Cytophagales</taxon>
        <taxon>Flectobacillaceae</taxon>
        <taxon>Pseudarcicella</taxon>
    </lineage>
</organism>
<dbReference type="EMBL" id="FOXH01000002">
    <property type="protein sequence ID" value="SFP24813.1"/>
    <property type="molecule type" value="Genomic_DNA"/>
</dbReference>